<evidence type="ECO:0000256" key="1">
    <source>
        <dbReference type="ARBA" id="ARBA00004651"/>
    </source>
</evidence>
<comment type="subcellular location">
    <subcellularLocation>
        <location evidence="1">Cell membrane</location>
        <topology evidence="1">Multi-pass membrane protein</topology>
    </subcellularLocation>
</comment>
<dbReference type="Proteomes" id="UP001243757">
    <property type="component" value="Unassembled WGS sequence"/>
</dbReference>
<feature type="transmembrane region" description="Helical" evidence="7">
    <location>
        <begin position="211"/>
        <end position="230"/>
    </location>
</feature>
<dbReference type="EC" id="2.3.1.-" evidence="9"/>
<keyword evidence="9" id="KW-0808">Transferase</keyword>
<dbReference type="InterPro" id="IPR002656">
    <property type="entry name" value="Acyl_transf_3_dom"/>
</dbReference>
<evidence type="ECO:0000256" key="6">
    <source>
        <dbReference type="ARBA" id="ARBA00023136"/>
    </source>
</evidence>
<evidence type="ECO:0000256" key="7">
    <source>
        <dbReference type="SAM" id="Phobius"/>
    </source>
</evidence>
<feature type="transmembrane region" description="Helical" evidence="7">
    <location>
        <begin position="146"/>
        <end position="168"/>
    </location>
</feature>
<feature type="transmembrane region" description="Helical" evidence="7">
    <location>
        <begin position="180"/>
        <end position="199"/>
    </location>
</feature>
<protein>
    <submittedName>
        <fullName evidence="9">Acyltransferase</fullName>
        <ecNumber evidence="9">2.3.1.-</ecNumber>
    </submittedName>
</protein>
<comment type="caution">
    <text evidence="9">The sequence shown here is derived from an EMBL/GenBank/DDBJ whole genome shotgun (WGS) entry which is preliminary data.</text>
</comment>
<keyword evidence="4 7" id="KW-0812">Transmembrane</keyword>
<feature type="transmembrane region" description="Helical" evidence="7">
    <location>
        <begin position="304"/>
        <end position="326"/>
    </location>
</feature>
<gene>
    <name evidence="9" type="ORF">QO033_14805</name>
</gene>
<keyword evidence="3" id="KW-1003">Cell membrane</keyword>
<dbReference type="PANTHER" id="PTHR40074">
    <property type="entry name" value="O-ACETYLTRANSFERASE WECH"/>
    <property type="match status" value="1"/>
</dbReference>
<keyword evidence="9" id="KW-0012">Acyltransferase</keyword>
<evidence type="ECO:0000256" key="5">
    <source>
        <dbReference type="ARBA" id="ARBA00022989"/>
    </source>
</evidence>
<evidence type="ECO:0000259" key="8">
    <source>
        <dbReference type="Pfam" id="PF01757"/>
    </source>
</evidence>
<organism evidence="9 10">
    <name type="scientific">Pseudodonghicola flavimaris</name>
    <dbReference type="NCBI Taxonomy" id="3050036"/>
    <lineage>
        <taxon>Bacteria</taxon>
        <taxon>Pseudomonadati</taxon>
        <taxon>Pseudomonadota</taxon>
        <taxon>Alphaproteobacteria</taxon>
        <taxon>Rhodobacterales</taxon>
        <taxon>Paracoccaceae</taxon>
        <taxon>Pseudodonghicola</taxon>
    </lineage>
</organism>
<name>A0ABT7F2V0_9RHOB</name>
<dbReference type="RefSeq" id="WP_284481757.1">
    <property type="nucleotide sequence ID" value="NZ_JASNJD010000011.1"/>
</dbReference>
<accession>A0ABT7F2V0</accession>
<dbReference type="Pfam" id="PF01757">
    <property type="entry name" value="Acyl_transf_3"/>
    <property type="match status" value="1"/>
</dbReference>
<feature type="transmembrane region" description="Helical" evidence="7">
    <location>
        <begin position="37"/>
        <end position="57"/>
    </location>
</feature>
<feature type="transmembrane region" description="Helical" evidence="7">
    <location>
        <begin position="78"/>
        <end position="95"/>
    </location>
</feature>
<reference evidence="9 10" key="1">
    <citation type="submission" date="2023-05" db="EMBL/GenBank/DDBJ databases">
        <title>Pseudodonghicola sp. nov.</title>
        <authorList>
            <person name="Huang J."/>
        </authorList>
    </citation>
    <scope>NUCLEOTIDE SEQUENCE [LARGE SCALE GENOMIC DNA]</scope>
    <source>
        <strain evidence="9 10">IC7</strain>
    </source>
</reference>
<dbReference type="GO" id="GO:0016746">
    <property type="term" value="F:acyltransferase activity"/>
    <property type="evidence" value="ECO:0007669"/>
    <property type="project" value="UniProtKB-KW"/>
</dbReference>
<evidence type="ECO:0000313" key="10">
    <source>
        <dbReference type="Proteomes" id="UP001243757"/>
    </source>
</evidence>
<sequence>MYLTSIARFRAIAILLIVAGHGFPLAAIAPQDLISGTLANLITGGTTLFVCISGYMFHHVFAHRFAFRRFITAKLRTILLPYLALCVPITCYFVIRNPEFASETLGQSAAPLQIGKVIVTGALFQAYWFAPFILCMFLMSPLHLRFLGLAPQPQALIIIAGLIAAVLVHRPVANLNPLQSLIYFTPAYLCGLCASRYRAALLRRLREQETALLAAALLLALVQTGLGQQGNLHSAALSWSGIDLMLPQKLLLSLAIFALLERGTGPRLDRLRPVSETSFSIFFLHPVALILIEKAGTQHPTGLAWINLLWITAQAVGFSMALALSARRLLGRRSRFLLGY</sequence>
<evidence type="ECO:0000313" key="9">
    <source>
        <dbReference type="EMBL" id="MDK3018952.1"/>
    </source>
</evidence>
<keyword evidence="6 7" id="KW-0472">Membrane</keyword>
<evidence type="ECO:0000256" key="4">
    <source>
        <dbReference type="ARBA" id="ARBA00022692"/>
    </source>
</evidence>
<keyword evidence="10" id="KW-1185">Reference proteome</keyword>
<evidence type="ECO:0000256" key="2">
    <source>
        <dbReference type="ARBA" id="ARBA00007400"/>
    </source>
</evidence>
<feature type="transmembrane region" description="Helical" evidence="7">
    <location>
        <begin position="115"/>
        <end position="139"/>
    </location>
</feature>
<keyword evidence="5 7" id="KW-1133">Transmembrane helix</keyword>
<evidence type="ECO:0000256" key="3">
    <source>
        <dbReference type="ARBA" id="ARBA00022475"/>
    </source>
</evidence>
<feature type="domain" description="Acyltransferase 3" evidence="8">
    <location>
        <begin position="9"/>
        <end position="324"/>
    </location>
</feature>
<dbReference type="PANTHER" id="PTHR40074:SF2">
    <property type="entry name" value="O-ACETYLTRANSFERASE WECH"/>
    <property type="match status" value="1"/>
</dbReference>
<proteinExistence type="inferred from homology"/>
<comment type="similarity">
    <text evidence="2">Belongs to the acyltransferase 3 family.</text>
</comment>
<dbReference type="EMBL" id="JASNJD010000011">
    <property type="protein sequence ID" value="MDK3018952.1"/>
    <property type="molecule type" value="Genomic_DNA"/>
</dbReference>